<evidence type="ECO:0000256" key="1">
    <source>
        <dbReference type="ARBA" id="ARBA00001946"/>
    </source>
</evidence>
<dbReference type="SUPFAM" id="SSF51621">
    <property type="entry name" value="Phosphoenolpyruvate/pyruvate domain"/>
    <property type="match status" value="1"/>
</dbReference>
<feature type="domain" description="Pyruvate phosphate dikinase AMP/ATP-binding" evidence="16">
    <location>
        <begin position="284"/>
        <end position="326"/>
    </location>
</feature>
<evidence type="ECO:0000259" key="16">
    <source>
        <dbReference type="Pfam" id="PF01326"/>
    </source>
</evidence>
<dbReference type="GO" id="GO:0046872">
    <property type="term" value="F:metal ion binding"/>
    <property type="evidence" value="ECO:0007669"/>
    <property type="project" value="UniProtKB-KW"/>
</dbReference>
<feature type="active site" description="Tele-phosphohistidine intermediate" evidence="12">
    <location>
        <position position="440"/>
    </location>
</feature>
<keyword evidence="7" id="KW-0547">Nucleotide-binding</keyword>
<dbReference type="Gene3D" id="3.30.1490.20">
    <property type="entry name" value="ATP-grasp fold, A domain"/>
    <property type="match status" value="1"/>
</dbReference>
<dbReference type="Gene3D" id="3.20.20.60">
    <property type="entry name" value="Phosphoenolpyruvate-binding domains"/>
    <property type="match status" value="1"/>
</dbReference>
<dbReference type="InterPro" id="IPR023151">
    <property type="entry name" value="PEP_util_CS"/>
</dbReference>
<dbReference type="Pfam" id="PF02896">
    <property type="entry name" value="PEP-utilizers_C"/>
    <property type="match status" value="1"/>
</dbReference>
<keyword evidence="18" id="KW-0670">Pyruvate</keyword>
<protein>
    <recommendedName>
        <fullName evidence="4">Pyruvate, phosphate dikinase</fullName>
        <ecNumber evidence="3">2.7.9.1</ecNumber>
    </recommendedName>
    <alternativeName>
        <fullName evidence="11">Pyruvate, orthophosphate dikinase</fullName>
    </alternativeName>
</protein>
<evidence type="ECO:0000256" key="8">
    <source>
        <dbReference type="ARBA" id="ARBA00022777"/>
    </source>
</evidence>
<name>A0A0N8GRI4_9CHLR</name>
<evidence type="ECO:0000259" key="15">
    <source>
        <dbReference type="Pfam" id="PF00391"/>
    </source>
</evidence>
<dbReference type="Pfam" id="PF00391">
    <property type="entry name" value="PEP-utilizers"/>
    <property type="match status" value="1"/>
</dbReference>
<feature type="binding site" evidence="13">
    <location>
        <position position="761"/>
    </location>
    <ligand>
        <name>substrate</name>
    </ligand>
</feature>
<evidence type="ECO:0000313" key="19">
    <source>
        <dbReference type="Proteomes" id="UP000050502"/>
    </source>
</evidence>
<dbReference type="PIRSF" id="PIRSF000853">
    <property type="entry name" value="PPDK"/>
    <property type="match status" value="1"/>
</dbReference>
<evidence type="ECO:0000256" key="12">
    <source>
        <dbReference type="PIRSR" id="PIRSR000853-1"/>
    </source>
</evidence>
<dbReference type="Pfam" id="PF01326">
    <property type="entry name" value="PPDK_N"/>
    <property type="match status" value="3"/>
</dbReference>
<evidence type="ECO:0000256" key="13">
    <source>
        <dbReference type="PIRSR" id="PIRSR000853-2"/>
    </source>
</evidence>
<dbReference type="InterPro" id="IPR002192">
    <property type="entry name" value="PPDK_AMP/ATP-bd"/>
</dbReference>
<feature type="binding site" evidence="13">
    <location>
        <position position="603"/>
    </location>
    <ligand>
        <name>substrate</name>
    </ligand>
</feature>
<feature type="domain" description="PEP-utilising enzyme mobile" evidence="15">
    <location>
        <begin position="407"/>
        <end position="488"/>
    </location>
</feature>
<proteinExistence type="inferred from homology"/>
<reference evidence="18 19" key="1">
    <citation type="submission" date="2015-07" db="EMBL/GenBank/DDBJ databases">
        <title>Whole genome sequence of Ardenticatena maritima DSM 23922.</title>
        <authorList>
            <person name="Hemp J."/>
            <person name="Ward L.M."/>
            <person name="Pace L.A."/>
            <person name="Fischer W.W."/>
        </authorList>
    </citation>
    <scope>NUCLEOTIDE SEQUENCE [LARGE SCALE GENOMIC DNA]</scope>
    <source>
        <strain evidence="18 19">110S</strain>
    </source>
</reference>
<dbReference type="SUPFAM" id="SSF56059">
    <property type="entry name" value="Glutathione synthetase ATP-binding domain-like"/>
    <property type="match status" value="1"/>
</dbReference>
<dbReference type="Proteomes" id="UP000050502">
    <property type="component" value="Unassembled WGS sequence"/>
</dbReference>
<dbReference type="InterPro" id="IPR000121">
    <property type="entry name" value="PEP_util_C"/>
</dbReference>
<keyword evidence="8 18" id="KW-0418">Kinase</keyword>
<feature type="active site" description="Proton donor" evidence="12">
    <location>
        <position position="825"/>
    </location>
</feature>
<dbReference type="EMBL" id="LGKN01000009">
    <property type="protein sequence ID" value="KPL86586.1"/>
    <property type="molecule type" value="Genomic_DNA"/>
</dbReference>
<evidence type="ECO:0000256" key="10">
    <source>
        <dbReference type="ARBA" id="ARBA00022842"/>
    </source>
</evidence>
<dbReference type="PATRIC" id="fig|872965.6.peg.2479"/>
<feature type="binding site" evidence="13">
    <location>
        <position position="760"/>
    </location>
    <ligand>
        <name>substrate</name>
    </ligand>
</feature>
<dbReference type="PROSITE" id="PS00370">
    <property type="entry name" value="PEP_ENZYMES_PHOS_SITE"/>
    <property type="match status" value="1"/>
</dbReference>
<feature type="domain" description="Pyruvate phosphate dikinase AMP/ATP-binding" evidence="16">
    <location>
        <begin position="2"/>
        <end position="35"/>
    </location>
</feature>
<gene>
    <name evidence="18" type="ORF">SE16_14160</name>
</gene>
<feature type="binding site" evidence="14">
    <location>
        <position position="762"/>
    </location>
    <ligand>
        <name>Mg(2+)</name>
        <dbReference type="ChEBI" id="CHEBI:18420"/>
    </ligand>
</feature>
<dbReference type="GO" id="GO:0005524">
    <property type="term" value="F:ATP binding"/>
    <property type="evidence" value="ECO:0007669"/>
    <property type="project" value="UniProtKB-KW"/>
</dbReference>
<dbReference type="InterPro" id="IPR036637">
    <property type="entry name" value="Phosphohistidine_dom_sf"/>
</dbReference>
<feature type="domain" description="PEP-utilising enzyme C-terminal" evidence="17">
    <location>
        <begin position="509"/>
        <end position="863"/>
    </location>
</feature>
<dbReference type="PROSITE" id="PS00742">
    <property type="entry name" value="PEP_ENZYMES_2"/>
    <property type="match status" value="1"/>
</dbReference>
<dbReference type="PROSITE" id="PS51257">
    <property type="entry name" value="PROKAR_LIPOPROTEIN"/>
    <property type="match status" value="1"/>
</dbReference>
<dbReference type="Gene3D" id="3.30.470.20">
    <property type="entry name" value="ATP-grasp fold, B domain"/>
    <property type="match status" value="1"/>
</dbReference>
<evidence type="ECO:0000256" key="4">
    <source>
        <dbReference type="ARBA" id="ARBA00020138"/>
    </source>
</evidence>
<dbReference type="InterPro" id="IPR040442">
    <property type="entry name" value="Pyrv_kinase-like_dom_sf"/>
</dbReference>
<keyword evidence="10 14" id="KW-0460">Magnesium</keyword>
<dbReference type="EC" id="2.7.9.1" evidence="3"/>
<evidence type="ECO:0000256" key="9">
    <source>
        <dbReference type="ARBA" id="ARBA00022840"/>
    </source>
</evidence>
<dbReference type="Gene3D" id="1.20.80.30">
    <property type="match status" value="1"/>
</dbReference>
<dbReference type="InterPro" id="IPR010121">
    <property type="entry name" value="Pyruvate_phosphate_dikinase"/>
</dbReference>
<evidence type="ECO:0000256" key="5">
    <source>
        <dbReference type="ARBA" id="ARBA00022679"/>
    </source>
</evidence>
<feature type="domain" description="Pyruvate phosphate dikinase AMP/ATP-binding" evidence="16">
    <location>
        <begin position="45"/>
        <end position="270"/>
    </location>
</feature>
<dbReference type="SUPFAM" id="SSF52009">
    <property type="entry name" value="Phosphohistidine domain"/>
    <property type="match status" value="1"/>
</dbReference>
<evidence type="ECO:0000256" key="3">
    <source>
        <dbReference type="ARBA" id="ARBA00011994"/>
    </source>
</evidence>
<dbReference type="AlphaFoldDB" id="A0A0N8GRI4"/>
<dbReference type="Gene3D" id="3.50.30.10">
    <property type="entry name" value="Phosphohistidine domain"/>
    <property type="match status" value="1"/>
</dbReference>
<organism evidence="18 19">
    <name type="scientific">Ardenticatena maritima</name>
    <dbReference type="NCBI Taxonomy" id="872965"/>
    <lineage>
        <taxon>Bacteria</taxon>
        <taxon>Bacillati</taxon>
        <taxon>Chloroflexota</taxon>
        <taxon>Ardenticatenia</taxon>
        <taxon>Ardenticatenales</taxon>
        <taxon>Ardenticatenaceae</taxon>
        <taxon>Ardenticatena</taxon>
    </lineage>
</organism>
<evidence type="ECO:0000256" key="11">
    <source>
        <dbReference type="ARBA" id="ARBA00032883"/>
    </source>
</evidence>
<comment type="similarity">
    <text evidence="2">Belongs to the PEP-utilizing enzyme family.</text>
</comment>
<feature type="binding site" evidence="13">
    <location>
        <position position="762"/>
    </location>
    <ligand>
        <name>substrate</name>
    </ligand>
</feature>
<feature type="binding site" evidence="14">
    <location>
        <position position="738"/>
    </location>
    <ligand>
        <name>Mg(2+)</name>
        <dbReference type="ChEBI" id="CHEBI:18420"/>
    </ligand>
</feature>
<keyword evidence="6 14" id="KW-0479">Metal-binding</keyword>
<dbReference type="Gene3D" id="1.10.189.10">
    <property type="entry name" value="Pyruvate Phosphate Dikinase, domain 2"/>
    <property type="match status" value="1"/>
</dbReference>
<evidence type="ECO:0000256" key="14">
    <source>
        <dbReference type="PIRSR" id="PIRSR000853-3"/>
    </source>
</evidence>
<comment type="caution">
    <text evidence="18">The sequence shown here is derived from an EMBL/GenBank/DDBJ whole genome shotgun (WGS) entry which is preliminary data.</text>
</comment>
<dbReference type="PANTHER" id="PTHR22931:SF9">
    <property type="entry name" value="PYRUVATE, PHOSPHATE DIKINASE 1, CHLOROPLASTIC"/>
    <property type="match status" value="1"/>
</dbReference>
<dbReference type="InterPro" id="IPR018274">
    <property type="entry name" value="PEP_util_AS"/>
</dbReference>
<comment type="cofactor">
    <cofactor evidence="1 14">
        <name>Mg(2+)</name>
        <dbReference type="ChEBI" id="CHEBI:18420"/>
    </cofactor>
</comment>
<feature type="binding site" evidence="13">
    <location>
        <position position="547"/>
    </location>
    <ligand>
        <name>substrate</name>
    </ligand>
</feature>
<keyword evidence="5 18" id="KW-0808">Transferase</keyword>
<dbReference type="GO" id="GO:0016301">
    <property type="term" value="F:kinase activity"/>
    <property type="evidence" value="ECO:0007669"/>
    <property type="project" value="UniProtKB-KW"/>
</dbReference>
<sequence>MGGKGANLAEMTRLGIPVPPGFTITTQACIAYLEGGERLPDGLWEQVLEALHRVEAKMGRRFGDPENPLLVSCRSGAKFSMPGMMDTVLNIGLNDTTMLAMARLTNDERFAHDIYRRLLQMFGNVVLGIPDERFEAVIDDARRKAGVRYDSELQASDWKPVIEAFKAIIRQETGRDFPQDPFEQLRLAIEAVFKSWNGKRAVDYRNATGIPHTLGTAVNVQSMVFGNLGEDSGTGVVFSRNPATGENELYGDYLNNAQGEDVVAGIRTVKPIATLAHEMPAIYEQLYEIAKRLERHFRDVQDIEFTIEKGKLWILQTRDGKRTARAAIRFAVDFVNEGLIEPREAVLRVSPQQVERFLHPRFEQHVRQKAIKAGRLLAKGVNASPGAAVGMAAFDADTAEAWGKAGKPVIMVRPETKPDDVHGMIASKGILTALGGNSSHAAIVARQFGIPAVVGCHELQIDTEKRLFRVGAIEVREGDWLSIDGSTGEVFLGQLPTVMPDLHDPYLTTLLGWADEFRTLGVWANADLPKDAQRARDFGAEGIGLARTEHMFLGEDRLPIVQRMILAETDEERAAALAELLPIQRADFEGLFRVMDGLPVIIRLIDPPLHEFLPRYETLLVEIERLRLTDPTSPALREKERLLHAVERLREANPMLGLRGVRLGIVFPDVMKMQVRAMFEAACACALEGVQVRLEVMIPLVAHVNELRRMRDILETEAQAVMNEKGVRIPYAFGTMIEVPRAALTADAIAEVAEFFSFGTNDLTQMTYGLSRDDAEGAFLLDYLEQGILPANPFQTLDVEGVGQLMRLAVEKGRTTRPDLSVGICGEHGGDPASIAFCHAIGLNYVSCSPYRVPVARLAAAHAALKQA</sequence>
<dbReference type="PANTHER" id="PTHR22931">
    <property type="entry name" value="PHOSPHOENOLPYRUVATE DIKINASE-RELATED"/>
    <property type="match status" value="1"/>
</dbReference>
<evidence type="ECO:0000256" key="7">
    <source>
        <dbReference type="ARBA" id="ARBA00022741"/>
    </source>
</evidence>
<dbReference type="InterPro" id="IPR013815">
    <property type="entry name" value="ATP_grasp_subdomain_1"/>
</dbReference>
<dbReference type="GO" id="GO:0050242">
    <property type="term" value="F:pyruvate, phosphate dikinase activity"/>
    <property type="evidence" value="ECO:0007669"/>
    <property type="project" value="UniProtKB-EC"/>
</dbReference>
<dbReference type="NCBIfam" id="TIGR01828">
    <property type="entry name" value="pyru_phos_dikin"/>
    <property type="match status" value="1"/>
</dbReference>
<dbReference type="NCBIfam" id="NF004531">
    <property type="entry name" value="PRK05878.1"/>
    <property type="match status" value="1"/>
</dbReference>
<evidence type="ECO:0000256" key="2">
    <source>
        <dbReference type="ARBA" id="ARBA00007837"/>
    </source>
</evidence>
<evidence type="ECO:0000256" key="6">
    <source>
        <dbReference type="ARBA" id="ARBA00022723"/>
    </source>
</evidence>
<evidence type="ECO:0000259" key="17">
    <source>
        <dbReference type="Pfam" id="PF02896"/>
    </source>
</evidence>
<evidence type="ECO:0000313" key="18">
    <source>
        <dbReference type="EMBL" id="KPL86586.1"/>
    </source>
</evidence>
<dbReference type="InterPro" id="IPR015813">
    <property type="entry name" value="Pyrv/PenolPyrv_kinase-like_dom"/>
</dbReference>
<feature type="binding site" evidence="13">
    <location>
        <position position="759"/>
    </location>
    <ligand>
        <name>substrate</name>
    </ligand>
</feature>
<accession>A0A0N8GRI4</accession>
<dbReference type="InterPro" id="IPR008279">
    <property type="entry name" value="PEP-util_enz_mobile_dom"/>
</dbReference>
<keyword evidence="9" id="KW-0067">ATP-binding</keyword>
<feature type="binding site" evidence="13">
    <location>
        <position position="738"/>
    </location>
    <ligand>
        <name>substrate</name>
    </ligand>
</feature>